<evidence type="ECO:0000313" key="3">
    <source>
        <dbReference type="Proteomes" id="UP000037510"/>
    </source>
</evidence>
<dbReference type="Gene3D" id="1.20.1070.10">
    <property type="entry name" value="Rhodopsin 7-helix transmembrane proteins"/>
    <property type="match status" value="1"/>
</dbReference>
<gene>
    <name evidence="2" type="ORF">OBRU01_16905</name>
</gene>
<dbReference type="CDD" id="cd00637">
    <property type="entry name" value="7tm_classA_rhodopsin-like"/>
    <property type="match status" value="1"/>
</dbReference>
<evidence type="ECO:0008006" key="4">
    <source>
        <dbReference type="Google" id="ProtNLM"/>
    </source>
</evidence>
<comment type="caution">
    <text evidence="2">The sequence shown here is derived from an EMBL/GenBank/DDBJ whole genome shotgun (WGS) entry which is preliminary data.</text>
</comment>
<dbReference type="EMBL" id="JTDY01003530">
    <property type="protein sequence ID" value="KOB69395.1"/>
    <property type="molecule type" value="Genomic_DNA"/>
</dbReference>
<organism evidence="2 3">
    <name type="scientific">Operophtera brumata</name>
    <name type="common">Winter moth</name>
    <name type="synonym">Phalaena brumata</name>
    <dbReference type="NCBI Taxonomy" id="104452"/>
    <lineage>
        <taxon>Eukaryota</taxon>
        <taxon>Metazoa</taxon>
        <taxon>Ecdysozoa</taxon>
        <taxon>Arthropoda</taxon>
        <taxon>Hexapoda</taxon>
        <taxon>Insecta</taxon>
        <taxon>Pterygota</taxon>
        <taxon>Neoptera</taxon>
        <taxon>Endopterygota</taxon>
        <taxon>Lepidoptera</taxon>
        <taxon>Glossata</taxon>
        <taxon>Ditrysia</taxon>
        <taxon>Geometroidea</taxon>
        <taxon>Geometridae</taxon>
        <taxon>Larentiinae</taxon>
        <taxon>Operophtera</taxon>
    </lineage>
</organism>
<feature type="transmembrane region" description="Helical" evidence="1">
    <location>
        <begin position="71"/>
        <end position="91"/>
    </location>
</feature>
<proteinExistence type="predicted"/>
<keyword evidence="1" id="KW-0472">Membrane</keyword>
<name>A0A0L7L1T7_OPEBR</name>
<keyword evidence="1" id="KW-1133">Transmembrane helix</keyword>
<accession>A0A0L7L1T7</accession>
<protein>
    <recommendedName>
        <fullName evidence="4">G-protein coupled receptors family 1 profile domain-containing protein</fullName>
    </recommendedName>
</protein>
<keyword evidence="1" id="KW-0812">Transmembrane</keyword>
<dbReference type="PROSITE" id="PS51257">
    <property type="entry name" value="PROKAR_LIPOPROTEIN"/>
    <property type="match status" value="1"/>
</dbReference>
<dbReference type="AlphaFoldDB" id="A0A0L7L1T7"/>
<dbReference type="STRING" id="104452.A0A0L7L1T7"/>
<feature type="transmembrane region" description="Helical" evidence="1">
    <location>
        <begin position="24"/>
        <end position="50"/>
    </location>
</feature>
<dbReference type="SUPFAM" id="SSF81321">
    <property type="entry name" value="Family A G protein-coupled receptor-like"/>
    <property type="match status" value="1"/>
</dbReference>
<reference evidence="2 3" key="1">
    <citation type="journal article" date="2015" name="Genome Biol. Evol.">
        <title>The genome of winter moth (Operophtera brumata) provides a genomic perspective on sexual dimorphism and phenology.</title>
        <authorList>
            <person name="Derks M.F."/>
            <person name="Smit S."/>
            <person name="Salis L."/>
            <person name="Schijlen E."/>
            <person name="Bossers A."/>
            <person name="Mateman C."/>
            <person name="Pijl A.S."/>
            <person name="de Ridder D."/>
            <person name="Groenen M.A."/>
            <person name="Visser M.E."/>
            <person name="Megens H.J."/>
        </authorList>
    </citation>
    <scope>NUCLEOTIDE SEQUENCE [LARGE SCALE GENOMIC DNA]</scope>
    <source>
        <strain evidence="2">WM2013NL</strain>
        <tissue evidence="2">Head and thorax</tissue>
    </source>
</reference>
<evidence type="ECO:0000313" key="2">
    <source>
        <dbReference type="EMBL" id="KOB69395.1"/>
    </source>
</evidence>
<dbReference type="Proteomes" id="UP000037510">
    <property type="component" value="Unassembled WGS sequence"/>
</dbReference>
<keyword evidence="3" id="KW-1185">Reference proteome</keyword>
<evidence type="ECO:0000256" key="1">
    <source>
        <dbReference type="SAM" id="Phobius"/>
    </source>
</evidence>
<sequence>MKASVFLRAVNPALLRGAVSQQSAVILGCVLVISITWILSVSLFAIMVLPRSGYYFNSAGLMACDVFHSRVAFRILACCSYYFPTTMALMYCYGSGFHISKTRGKCEPEPLRPNGVPLPCSKSPHGDEIVVPPSLDFIVTWLALSNSFWNPFLYWLLNSHFRRISNELLQYYICCRRTKTFSSYEKPTGCCGSPLTSDGLHSKGEFEGLGEKYWGEILERTASSTSLHAIQKACHRDPLRCSGSFKEHSNFHNNCKHDPRFFDSYGPSEYRHLDRSAFQIETGCSRQCRLKNSDVCLFRPSPGLECSRSRSNLSLDEGNFNKICNGRHPDL</sequence>